<protein>
    <recommendedName>
        <fullName evidence="1">Paraneoplastic antigen Ma-like C-terminal domain-containing protein</fullName>
    </recommendedName>
</protein>
<name>A0ABM5JSH2_DIAVI</name>
<evidence type="ECO:0000259" key="1">
    <source>
        <dbReference type="Pfam" id="PF14893"/>
    </source>
</evidence>
<evidence type="ECO:0000313" key="2">
    <source>
        <dbReference type="EnsemblMetazoa" id="XP_050500875.1"/>
    </source>
</evidence>
<accession>A0ABM5JSH2</accession>
<organism evidence="2 3">
    <name type="scientific">Diabrotica virgifera virgifera</name>
    <name type="common">western corn rootworm</name>
    <dbReference type="NCBI Taxonomy" id="50390"/>
    <lineage>
        <taxon>Eukaryota</taxon>
        <taxon>Metazoa</taxon>
        <taxon>Ecdysozoa</taxon>
        <taxon>Arthropoda</taxon>
        <taxon>Hexapoda</taxon>
        <taxon>Insecta</taxon>
        <taxon>Pterygota</taxon>
        <taxon>Neoptera</taxon>
        <taxon>Endopterygota</taxon>
        <taxon>Coleoptera</taxon>
        <taxon>Polyphaga</taxon>
        <taxon>Cucujiformia</taxon>
        <taxon>Chrysomeloidea</taxon>
        <taxon>Chrysomelidae</taxon>
        <taxon>Galerucinae</taxon>
        <taxon>Diabroticina</taxon>
        <taxon>Diabroticites</taxon>
        <taxon>Diabrotica</taxon>
    </lineage>
</organism>
<dbReference type="PANTHER" id="PTHR45823:SF1">
    <property type="entry name" value="T-SNARE COILED-COIL HOMOLOGY DOMAIN-CONTAINING PROTEIN"/>
    <property type="match status" value="1"/>
</dbReference>
<reference evidence="2" key="1">
    <citation type="submission" date="2025-05" db="UniProtKB">
        <authorList>
            <consortium name="EnsemblMetazoa"/>
        </authorList>
    </citation>
    <scope>IDENTIFICATION</scope>
</reference>
<sequence>MISLPYYISVANVEFKQTASSSSIVEQGPIRISKILKPPKFDNQTTWKIYRFQFEATARANGWNEREMSAFLMESLRRQAATILQFLPQDSPSYDSLVQALEIRCGQQHLKQVFQSQLKVRYQKRNESLQEFEANIKRLLHLAYPHPQASKDFLEQIDIKHL</sequence>
<dbReference type="EnsemblMetazoa" id="XM_050644918.1">
    <property type="protein sequence ID" value="XP_050500875.1"/>
    <property type="gene ID" value="LOC126880850"/>
</dbReference>
<dbReference type="GeneID" id="126880850"/>
<dbReference type="RefSeq" id="XP_050500875.1">
    <property type="nucleotide sequence ID" value="XM_050644918.1"/>
</dbReference>
<evidence type="ECO:0000313" key="3">
    <source>
        <dbReference type="Proteomes" id="UP001652700"/>
    </source>
</evidence>
<dbReference type="InterPro" id="IPR048270">
    <property type="entry name" value="PNMA_C"/>
</dbReference>
<dbReference type="Proteomes" id="UP001652700">
    <property type="component" value="Unplaced"/>
</dbReference>
<keyword evidence="3" id="KW-1185">Reference proteome</keyword>
<feature type="domain" description="Paraneoplastic antigen Ma-like C-terminal" evidence="1">
    <location>
        <begin position="64"/>
        <end position="161"/>
    </location>
</feature>
<dbReference type="PANTHER" id="PTHR45823">
    <property type="entry name" value="T-SNARE COILED-COIL HOMOLOGY DOMAIN-CONTAINING PROTEIN"/>
    <property type="match status" value="1"/>
</dbReference>
<proteinExistence type="predicted"/>
<dbReference type="Pfam" id="PF14893">
    <property type="entry name" value="PNMA"/>
    <property type="match status" value="1"/>
</dbReference>